<proteinExistence type="predicted"/>
<dbReference type="RefSeq" id="WP_076432382.1">
    <property type="nucleotide sequence ID" value="NZ_FTNO01000006.1"/>
</dbReference>
<reference evidence="3" key="1">
    <citation type="submission" date="2017-01" db="EMBL/GenBank/DDBJ databases">
        <authorList>
            <person name="Varghese N."/>
            <person name="Submissions S."/>
        </authorList>
    </citation>
    <scope>NUCLEOTIDE SEQUENCE [LARGE SCALE GENOMIC DNA]</scope>
    <source>
        <strain evidence="3">CGMCC 1.7737</strain>
    </source>
</reference>
<sequence>MTNETPPQSGTESEPVEHAETARINSFPAFSLFLGGTFAFSWALWALLLLEIVPSSVTGVLVRVGGFGPFVGAVVALAASRRSIPKWIPNIRVRIPIRWYAYALVVPPPFAVVAGAVHVVVFFIGGGQEEELGRRAFALPNTNTNANAVVDVPN</sequence>
<gene>
    <name evidence="2" type="ORF">SAMN05421858_4246</name>
</gene>
<protein>
    <submittedName>
        <fullName evidence="2">Uncharacterized protein</fullName>
    </submittedName>
</protein>
<evidence type="ECO:0000256" key="1">
    <source>
        <dbReference type="SAM" id="Phobius"/>
    </source>
</evidence>
<feature type="transmembrane region" description="Helical" evidence="1">
    <location>
        <begin position="60"/>
        <end position="79"/>
    </location>
</feature>
<accession>A0A1N7EH47</accession>
<keyword evidence="1" id="KW-1133">Transmembrane helix</keyword>
<keyword evidence="1" id="KW-0472">Membrane</keyword>
<dbReference type="AlphaFoldDB" id="A0A1N7EH47"/>
<dbReference type="EMBL" id="FTNO01000006">
    <property type="protein sequence ID" value="SIR87472.1"/>
    <property type="molecule type" value="Genomic_DNA"/>
</dbReference>
<evidence type="ECO:0000313" key="3">
    <source>
        <dbReference type="Proteomes" id="UP000186914"/>
    </source>
</evidence>
<dbReference type="Proteomes" id="UP000186914">
    <property type="component" value="Unassembled WGS sequence"/>
</dbReference>
<keyword evidence="1" id="KW-0812">Transmembrane</keyword>
<feature type="transmembrane region" description="Helical" evidence="1">
    <location>
        <begin position="27"/>
        <end position="48"/>
    </location>
</feature>
<feature type="transmembrane region" description="Helical" evidence="1">
    <location>
        <begin position="99"/>
        <end position="124"/>
    </location>
</feature>
<keyword evidence="3" id="KW-1185">Reference proteome</keyword>
<name>A0A1N7EH47_9EURY</name>
<organism evidence="2 3">
    <name type="scientific">Haladaptatus litoreus</name>
    <dbReference type="NCBI Taxonomy" id="553468"/>
    <lineage>
        <taxon>Archaea</taxon>
        <taxon>Methanobacteriati</taxon>
        <taxon>Methanobacteriota</taxon>
        <taxon>Stenosarchaea group</taxon>
        <taxon>Halobacteria</taxon>
        <taxon>Halobacteriales</taxon>
        <taxon>Haladaptataceae</taxon>
        <taxon>Haladaptatus</taxon>
    </lineage>
</organism>
<evidence type="ECO:0000313" key="2">
    <source>
        <dbReference type="EMBL" id="SIR87472.1"/>
    </source>
</evidence>